<dbReference type="Gramene" id="KCW57326">
    <property type="protein sequence ID" value="KCW57326"/>
    <property type="gene ID" value="EUGRSUZ_H00125"/>
</dbReference>
<gene>
    <name evidence="2" type="ORF">EUGRSUZ_H00125</name>
</gene>
<dbReference type="Pfam" id="PF00168">
    <property type="entry name" value="C2"/>
    <property type="match status" value="1"/>
</dbReference>
<evidence type="ECO:0000259" key="1">
    <source>
        <dbReference type="PROSITE" id="PS50004"/>
    </source>
</evidence>
<accession>A0A059AUH2</accession>
<dbReference type="PANTHER" id="PTHR32246:SF143">
    <property type="entry name" value="CALCIUM-DEPENDENT LIPID-BINDING (CALB DOMAIN) FAMILY PROTEIN"/>
    <property type="match status" value="1"/>
</dbReference>
<dbReference type="InterPro" id="IPR000008">
    <property type="entry name" value="C2_dom"/>
</dbReference>
<dbReference type="KEGG" id="egr:104416088"/>
<organism evidence="2">
    <name type="scientific">Eucalyptus grandis</name>
    <name type="common">Flooded gum</name>
    <dbReference type="NCBI Taxonomy" id="71139"/>
    <lineage>
        <taxon>Eukaryota</taxon>
        <taxon>Viridiplantae</taxon>
        <taxon>Streptophyta</taxon>
        <taxon>Embryophyta</taxon>
        <taxon>Tracheophyta</taxon>
        <taxon>Spermatophyta</taxon>
        <taxon>Magnoliopsida</taxon>
        <taxon>eudicotyledons</taxon>
        <taxon>Gunneridae</taxon>
        <taxon>Pentapetalae</taxon>
        <taxon>rosids</taxon>
        <taxon>malvids</taxon>
        <taxon>Myrtales</taxon>
        <taxon>Myrtaceae</taxon>
        <taxon>Myrtoideae</taxon>
        <taxon>Eucalypteae</taxon>
        <taxon>Eucalyptus</taxon>
    </lineage>
</organism>
<dbReference type="PANTHER" id="PTHR32246">
    <property type="entry name" value="INGRESSION PROTEIN FIC1"/>
    <property type="match status" value="1"/>
</dbReference>
<dbReference type="InParanoid" id="A0A059AUH2"/>
<dbReference type="OMA" id="GGVDPTW"/>
<dbReference type="SUPFAM" id="SSF49562">
    <property type="entry name" value="C2 domain (Calcium/lipid-binding domain, CaLB)"/>
    <property type="match status" value="1"/>
</dbReference>
<sequence length="155" mass="17520">MSSDIVNPSPLLKIDIISAQDLASVSHSMRTYAVAWVHPDRKFSTRVDTRGQCNPTWNDKFVFCVDQEFLRRETSAVMVEIYAVHWFRDVLIGTVRVLVSNFAPPSSWPFRRKQLIGMRVVALQVRRPSGRPQGILNVGGTLLDSSMGSKPLYTQ</sequence>
<dbReference type="eggNOG" id="ENOG502QRJ2">
    <property type="taxonomic scope" value="Eukaryota"/>
</dbReference>
<protein>
    <recommendedName>
        <fullName evidence="1">C2 domain-containing protein</fullName>
    </recommendedName>
</protein>
<dbReference type="EMBL" id="KK198760">
    <property type="protein sequence ID" value="KCW57326.1"/>
    <property type="molecule type" value="Genomic_DNA"/>
</dbReference>
<dbReference type="PROSITE" id="PS50004">
    <property type="entry name" value="C2"/>
    <property type="match status" value="1"/>
</dbReference>
<dbReference type="Gene3D" id="2.60.40.150">
    <property type="entry name" value="C2 domain"/>
    <property type="match status" value="1"/>
</dbReference>
<feature type="domain" description="C2" evidence="1">
    <location>
        <begin position="1"/>
        <end position="112"/>
    </location>
</feature>
<dbReference type="CDD" id="cd04051">
    <property type="entry name" value="C2_SRC2_like"/>
    <property type="match status" value="1"/>
</dbReference>
<dbReference type="OrthoDB" id="1909968at2759"/>
<proteinExistence type="predicted"/>
<dbReference type="GO" id="GO:0006952">
    <property type="term" value="P:defense response"/>
    <property type="evidence" value="ECO:0007669"/>
    <property type="project" value="InterPro"/>
</dbReference>
<dbReference type="InterPro" id="IPR044750">
    <property type="entry name" value="C2_SRC2/BAP"/>
</dbReference>
<dbReference type="InterPro" id="IPR035892">
    <property type="entry name" value="C2_domain_sf"/>
</dbReference>
<dbReference type="STRING" id="71139.A0A059AUH2"/>
<dbReference type="SMART" id="SM00239">
    <property type="entry name" value="C2"/>
    <property type="match status" value="1"/>
</dbReference>
<dbReference type="AlphaFoldDB" id="A0A059AUH2"/>
<reference evidence="2" key="1">
    <citation type="submission" date="2013-07" db="EMBL/GenBank/DDBJ databases">
        <title>The genome of Eucalyptus grandis.</title>
        <authorList>
            <person name="Schmutz J."/>
            <person name="Hayes R."/>
            <person name="Myburg A."/>
            <person name="Tuskan G."/>
            <person name="Grattapaglia D."/>
            <person name="Rokhsar D.S."/>
        </authorList>
    </citation>
    <scope>NUCLEOTIDE SEQUENCE</scope>
    <source>
        <tissue evidence="2">Leaf extractions</tissue>
    </source>
</reference>
<evidence type="ECO:0000313" key="2">
    <source>
        <dbReference type="EMBL" id="KCW57326.1"/>
    </source>
</evidence>
<name>A0A059AUH2_EUCGR</name>